<gene>
    <name evidence="2" type="primary">Dgri\GH12059</name>
    <name evidence="2" type="ORF">Dgri_GH12059</name>
</gene>
<proteinExistence type="predicted"/>
<name>B4JKF5_DROGR</name>
<dbReference type="HOGENOM" id="CLU_1951002_0_0_1"/>
<dbReference type="KEGG" id="dgr:6565520"/>
<keyword evidence="3" id="KW-1185">Reference proteome</keyword>
<dbReference type="AlphaFoldDB" id="B4JKF5"/>
<feature type="chain" id="PRO_5002809411" evidence="1">
    <location>
        <begin position="25"/>
        <end position="129"/>
    </location>
</feature>
<dbReference type="OMA" id="QPWPHFY"/>
<keyword evidence="1" id="KW-0732">Signal</keyword>
<evidence type="ECO:0000313" key="2">
    <source>
        <dbReference type="EMBL" id="EDW00058.1"/>
    </source>
</evidence>
<protein>
    <submittedName>
        <fullName evidence="2">GH12059</fullName>
    </submittedName>
</protein>
<organism evidence="3">
    <name type="scientific">Drosophila grimshawi</name>
    <name type="common">Hawaiian fruit fly</name>
    <name type="synonym">Idiomyia grimshawi</name>
    <dbReference type="NCBI Taxonomy" id="7222"/>
    <lineage>
        <taxon>Eukaryota</taxon>
        <taxon>Metazoa</taxon>
        <taxon>Ecdysozoa</taxon>
        <taxon>Arthropoda</taxon>
        <taxon>Hexapoda</taxon>
        <taxon>Insecta</taxon>
        <taxon>Pterygota</taxon>
        <taxon>Neoptera</taxon>
        <taxon>Endopterygota</taxon>
        <taxon>Diptera</taxon>
        <taxon>Brachycera</taxon>
        <taxon>Muscomorpha</taxon>
        <taxon>Ephydroidea</taxon>
        <taxon>Drosophilidae</taxon>
        <taxon>Drosophila</taxon>
        <taxon>Hawaiian Drosophila</taxon>
    </lineage>
</organism>
<dbReference type="PhylomeDB" id="B4JKF5"/>
<evidence type="ECO:0000256" key="1">
    <source>
        <dbReference type="SAM" id="SignalP"/>
    </source>
</evidence>
<sequence length="129" mass="14281">MHICDGYLMHMLLLLVLVAGEALPHQKSLQQPQQRNRDDAKRVGNDYGPVIYISSAVLQLAPDDKTQLLLLPLAESSSTSSSSYHPILPHIYALDGLLPVPAAHQPRLTISDNLDFQERNTNNVKSHGH</sequence>
<dbReference type="eggNOG" id="ENOG502TJ3G">
    <property type="taxonomic scope" value="Eukaryota"/>
</dbReference>
<accession>B4JKF5</accession>
<dbReference type="Proteomes" id="UP000001070">
    <property type="component" value="Unassembled WGS sequence"/>
</dbReference>
<dbReference type="OrthoDB" id="7866957at2759"/>
<dbReference type="InParanoid" id="B4JKF5"/>
<reference evidence="2 3" key="1">
    <citation type="journal article" date="2007" name="Nature">
        <title>Evolution of genes and genomes on the Drosophila phylogeny.</title>
        <authorList>
            <consortium name="Drosophila 12 Genomes Consortium"/>
            <person name="Clark A.G."/>
            <person name="Eisen M.B."/>
            <person name="Smith D.R."/>
            <person name="Bergman C.M."/>
            <person name="Oliver B."/>
            <person name="Markow T.A."/>
            <person name="Kaufman T.C."/>
            <person name="Kellis M."/>
            <person name="Gelbart W."/>
            <person name="Iyer V.N."/>
            <person name="Pollard D.A."/>
            <person name="Sackton T.B."/>
            <person name="Larracuente A.M."/>
            <person name="Singh N.D."/>
            <person name="Abad J.P."/>
            <person name="Abt D.N."/>
            <person name="Adryan B."/>
            <person name="Aguade M."/>
            <person name="Akashi H."/>
            <person name="Anderson W.W."/>
            <person name="Aquadro C.F."/>
            <person name="Ardell D.H."/>
            <person name="Arguello R."/>
            <person name="Artieri C.G."/>
            <person name="Barbash D.A."/>
            <person name="Barker D."/>
            <person name="Barsanti P."/>
            <person name="Batterham P."/>
            <person name="Batzoglou S."/>
            <person name="Begun D."/>
            <person name="Bhutkar A."/>
            <person name="Blanco E."/>
            <person name="Bosak S.A."/>
            <person name="Bradley R.K."/>
            <person name="Brand A.D."/>
            <person name="Brent M.R."/>
            <person name="Brooks A.N."/>
            <person name="Brown R.H."/>
            <person name="Butlin R.K."/>
            <person name="Caggese C."/>
            <person name="Calvi B.R."/>
            <person name="Bernardo de Carvalho A."/>
            <person name="Caspi A."/>
            <person name="Castrezana S."/>
            <person name="Celniker S.E."/>
            <person name="Chang J.L."/>
            <person name="Chapple C."/>
            <person name="Chatterji S."/>
            <person name="Chinwalla A."/>
            <person name="Civetta A."/>
            <person name="Clifton S.W."/>
            <person name="Comeron J.M."/>
            <person name="Costello J.C."/>
            <person name="Coyne J.A."/>
            <person name="Daub J."/>
            <person name="David R.G."/>
            <person name="Delcher A.L."/>
            <person name="Delehaunty K."/>
            <person name="Do C.B."/>
            <person name="Ebling H."/>
            <person name="Edwards K."/>
            <person name="Eickbush T."/>
            <person name="Evans J.D."/>
            <person name="Filipski A."/>
            <person name="Findeiss S."/>
            <person name="Freyhult E."/>
            <person name="Fulton L."/>
            <person name="Fulton R."/>
            <person name="Garcia A.C."/>
            <person name="Gardiner A."/>
            <person name="Garfield D.A."/>
            <person name="Garvin B.E."/>
            <person name="Gibson G."/>
            <person name="Gilbert D."/>
            <person name="Gnerre S."/>
            <person name="Godfrey J."/>
            <person name="Good R."/>
            <person name="Gotea V."/>
            <person name="Gravely B."/>
            <person name="Greenberg A.J."/>
            <person name="Griffiths-Jones S."/>
            <person name="Gross S."/>
            <person name="Guigo R."/>
            <person name="Gustafson E.A."/>
            <person name="Haerty W."/>
            <person name="Hahn M.W."/>
            <person name="Halligan D.L."/>
            <person name="Halpern A.L."/>
            <person name="Halter G.M."/>
            <person name="Han M.V."/>
            <person name="Heger A."/>
            <person name="Hillier L."/>
            <person name="Hinrichs A.S."/>
            <person name="Holmes I."/>
            <person name="Hoskins R.A."/>
            <person name="Hubisz M.J."/>
            <person name="Hultmark D."/>
            <person name="Huntley M.A."/>
            <person name="Jaffe D.B."/>
            <person name="Jagadeeshan S."/>
            <person name="Jeck W.R."/>
            <person name="Johnson J."/>
            <person name="Jones C.D."/>
            <person name="Jordan W.C."/>
            <person name="Karpen G.H."/>
            <person name="Kataoka E."/>
            <person name="Keightley P.D."/>
            <person name="Kheradpour P."/>
            <person name="Kirkness E.F."/>
            <person name="Koerich L.B."/>
            <person name="Kristiansen K."/>
            <person name="Kudrna D."/>
            <person name="Kulathinal R.J."/>
            <person name="Kumar S."/>
            <person name="Kwok R."/>
            <person name="Lander E."/>
            <person name="Langley C.H."/>
            <person name="Lapoint R."/>
            <person name="Lazzaro B.P."/>
            <person name="Lee S.J."/>
            <person name="Levesque L."/>
            <person name="Li R."/>
            <person name="Lin C.F."/>
            <person name="Lin M.F."/>
            <person name="Lindblad-Toh K."/>
            <person name="Llopart A."/>
            <person name="Long M."/>
            <person name="Low L."/>
            <person name="Lozovsky E."/>
            <person name="Lu J."/>
            <person name="Luo M."/>
            <person name="Machado C.A."/>
            <person name="Makalowski W."/>
            <person name="Marzo M."/>
            <person name="Matsuda M."/>
            <person name="Matzkin L."/>
            <person name="McAllister B."/>
            <person name="McBride C.S."/>
            <person name="McKernan B."/>
            <person name="McKernan K."/>
            <person name="Mendez-Lago M."/>
            <person name="Minx P."/>
            <person name="Mollenhauer M.U."/>
            <person name="Montooth K."/>
            <person name="Mount S.M."/>
            <person name="Mu X."/>
            <person name="Myers E."/>
            <person name="Negre B."/>
            <person name="Newfeld S."/>
            <person name="Nielsen R."/>
            <person name="Noor M.A."/>
            <person name="O'Grady P."/>
            <person name="Pachter L."/>
            <person name="Papaceit M."/>
            <person name="Parisi M.J."/>
            <person name="Parisi M."/>
            <person name="Parts L."/>
            <person name="Pedersen J.S."/>
            <person name="Pesole G."/>
            <person name="Phillippy A.M."/>
            <person name="Ponting C.P."/>
            <person name="Pop M."/>
            <person name="Porcelli D."/>
            <person name="Powell J.R."/>
            <person name="Prohaska S."/>
            <person name="Pruitt K."/>
            <person name="Puig M."/>
            <person name="Quesneville H."/>
            <person name="Ram K.R."/>
            <person name="Rand D."/>
            <person name="Rasmussen M.D."/>
            <person name="Reed L.K."/>
            <person name="Reenan R."/>
            <person name="Reily A."/>
            <person name="Remington K.A."/>
            <person name="Rieger T.T."/>
            <person name="Ritchie M.G."/>
            <person name="Robin C."/>
            <person name="Rogers Y.H."/>
            <person name="Rohde C."/>
            <person name="Rozas J."/>
            <person name="Rubenfield M.J."/>
            <person name="Ruiz A."/>
            <person name="Russo S."/>
            <person name="Salzberg S.L."/>
            <person name="Sanchez-Gracia A."/>
            <person name="Saranga D.J."/>
            <person name="Sato H."/>
            <person name="Schaeffer S.W."/>
            <person name="Schatz M.C."/>
            <person name="Schlenke T."/>
            <person name="Schwartz R."/>
            <person name="Segarra C."/>
            <person name="Singh R.S."/>
            <person name="Sirot L."/>
            <person name="Sirota M."/>
            <person name="Sisneros N.B."/>
            <person name="Smith C.D."/>
            <person name="Smith T.F."/>
            <person name="Spieth J."/>
            <person name="Stage D.E."/>
            <person name="Stark A."/>
            <person name="Stephan W."/>
            <person name="Strausberg R.L."/>
            <person name="Strempel S."/>
            <person name="Sturgill D."/>
            <person name="Sutton G."/>
            <person name="Sutton G.G."/>
            <person name="Tao W."/>
            <person name="Teichmann S."/>
            <person name="Tobari Y.N."/>
            <person name="Tomimura Y."/>
            <person name="Tsolas J.M."/>
            <person name="Valente V.L."/>
            <person name="Venter E."/>
            <person name="Venter J.C."/>
            <person name="Vicario S."/>
            <person name="Vieira F.G."/>
            <person name="Vilella A.J."/>
            <person name="Villasante A."/>
            <person name="Walenz B."/>
            <person name="Wang J."/>
            <person name="Wasserman M."/>
            <person name="Watts T."/>
            <person name="Wilson D."/>
            <person name="Wilson R.K."/>
            <person name="Wing R.A."/>
            <person name="Wolfner M.F."/>
            <person name="Wong A."/>
            <person name="Wong G.K."/>
            <person name="Wu C.I."/>
            <person name="Wu G."/>
            <person name="Yamamoto D."/>
            <person name="Yang H.P."/>
            <person name="Yang S.P."/>
            <person name="Yorke J.A."/>
            <person name="Yoshida K."/>
            <person name="Zdobnov E."/>
            <person name="Zhang P."/>
            <person name="Zhang Y."/>
            <person name="Zimin A.V."/>
            <person name="Baldwin J."/>
            <person name="Abdouelleil A."/>
            <person name="Abdulkadir J."/>
            <person name="Abebe A."/>
            <person name="Abera B."/>
            <person name="Abreu J."/>
            <person name="Acer S.C."/>
            <person name="Aftuck L."/>
            <person name="Alexander A."/>
            <person name="An P."/>
            <person name="Anderson E."/>
            <person name="Anderson S."/>
            <person name="Arachi H."/>
            <person name="Azer M."/>
            <person name="Bachantsang P."/>
            <person name="Barry A."/>
            <person name="Bayul T."/>
            <person name="Berlin A."/>
            <person name="Bessette D."/>
            <person name="Bloom T."/>
            <person name="Blye J."/>
            <person name="Boguslavskiy L."/>
            <person name="Bonnet C."/>
            <person name="Boukhgalter B."/>
            <person name="Bourzgui I."/>
            <person name="Brown A."/>
            <person name="Cahill P."/>
            <person name="Channer S."/>
            <person name="Cheshatsang Y."/>
            <person name="Chuda L."/>
            <person name="Citroen M."/>
            <person name="Collymore A."/>
            <person name="Cooke P."/>
            <person name="Costello M."/>
            <person name="D'Aco K."/>
            <person name="Daza R."/>
            <person name="De Haan G."/>
            <person name="DeGray S."/>
            <person name="DeMaso C."/>
            <person name="Dhargay N."/>
            <person name="Dooley K."/>
            <person name="Dooley E."/>
            <person name="Doricent M."/>
            <person name="Dorje P."/>
            <person name="Dorjee K."/>
            <person name="Dupes A."/>
            <person name="Elong R."/>
            <person name="Falk J."/>
            <person name="Farina A."/>
            <person name="Faro S."/>
            <person name="Ferguson D."/>
            <person name="Fisher S."/>
            <person name="Foley C.D."/>
            <person name="Franke A."/>
            <person name="Friedrich D."/>
            <person name="Gadbois L."/>
            <person name="Gearin G."/>
            <person name="Gearin C.R."/>
            <person name="Giannoukos G."/>
            <person name="Goode T."/>
            <person name="Graham J."/>
            <person name="Grandbois E."/>
            <person name="Grewal S."/>
            <person name="Gyaltsen K."/>
            <person name="Hafez N."/>
            <person name="Hagos B."/>
            <person name="Hall J."/>
            <person name="Henson C."/>
            <person name="Hollinger A."/>
            <person name="Honan T."/>
            <person name="Huard M.D."/>
            <person name="Hughes L."/>
            <person name="Hurhula B."/>
            <person name="Husby M.E."/>
            <person name="Kamat A."/>
            <person name="Kanga B."/>
            <person name="Kashin S."/>
            <person name="Khazanovich D."/>
            <person name="Kisner P."/>
            <person name="Lance K."/>
            <person name="Lara M."/>
            <person name="Lee W."/>
            <person name="Lennon N."/>
            <person name="Letendre F."/>
            <person name="LeVine R."/>
            <person name="Lipovsky A."/>
            <person name="Liu X."/>
            <person name="Liu J."/>
            <person name="Liu S."/>
            <person name="Lokyitsang T."/>
            <person name="Lokyitsang Y."/>
            <person name="Lubonja R."/>
            <person name="Lui A."/>
            <person name="MacDonald P."/>
            <person name="Magnisalis V."/>
            <person name="Maru K."/>
            <person name="Matthews C."/>
            <person name="McCusker W."/>
            <person name="McDonough S."/>
            <person name="Mehta T."/>
            <person name="Meldrim J."/>
            <person name="Meneus L."/>
            <person name="Mihai O."/>
            <person name="Mihalev A."/>
            <person name="Mihova T."/>
            <person name="Mittelman R."/>
            <person name="Mlenga V."/>
            <person name="Montmayeur A."/>
            <person name="Mulrain L."/>
            <person name="Navidi A."/>
            <person name="Naylor J."/>
            <person name="Negash T."/>
            <person name="Nguyen T."/>
            <person name="Nguyen N."/>
            <person name="Nicol R."/>
            <person name="Norbu C."/>
            <person name="Norbu N."/>
            <person name="Novod N."/>
            <person name="O'Neill B."/>
            <person name="Osman S."/>
            <person name="Markiewicz E."/>
            <person name="Oyono O.L."/>
            <person name="Patti C."/>
            <person name="Phunkhang P."/>
            <person name="Pierre F."/>
            <person name="Priest M."/>
            <person name="Raghuraman S."/>
            <person name="Rege F."/>
            <person name="Reyes R."/>
            <person name="Rise C."/>
            <person name="Rogov P."/>
            <person name="Ross K."/>
            <person name="Ryan E."/>
            <person name="Settipalli S."/>
            <person name="Shea T."/>
            <person name="Sherpa N."/>
            <person name="Shi L."/>
            <person name="Shih D."/>
            <person name="Sparrow T."/>
            <person name="Spaulding J."/>
            <person name="Stalker J."/>
            <person name="Stange-Thomann N."/>
            <person name="Stavropoulos S."/>
            <person name="Stone C."/>
            <person name="Strader C."/>
            <person name="Tesfaye S."/>
            <person name="Thomson T."/>
            <person name="Thoulutsang Y."/>
            <person name="Thoulutsang D."/>
            <person name="Topham K."/>
            <person name="Topping I."/>
            <person name="Tsamla T."/>
            <person name="Vassiliev H."/>
            <person name="Vo A."/>
            <person name="Wangchuk T."/>
            <person name="Wangdi T."/>
            <person name="Weiand M."/>
            <person name="Wilkinson J."/>
            <person name="Wilson A."/>
            <person name="Yadav S."/>
            <person name="Young G."/>
            <person name="Yu Q."/>
            <person name="Zembek L."/>
            <person name="Zhong D."/>
            <person name="Zimmer A."/>
            <person name="Zwirko Z."/>
            <person name="Jaffe D.B."/>
            <person name="Alvarez P."/>
            <person name="Brockman W."/>
            <person name="Butler J."/>
            <person name="Chin C."/>
            <person name="Gnerre S."/>
            <person name="Grabherr M."/>
            <person name="Kleber M."/>
            <person name="Mauceli E."/>
            <person name="MacCallum I."/>
        </authorList>
    </citation>
    <scope>NUCLEOTIDE SEQUENCE [LARGE SCALE GENOMIC DNA]</scope>
    <source>
        <strain evidence="3">Tucson 15287-2541.00</strain>
    </source>
</reference>
<evidence type="ECO:0000313" key="3">
    <source>
        <dbReference type="Proteomes" id="UP000001070"/>
    </source>
</evidence>
<feature type="signal peptide" evidence="1">
    <location>
        <begin position="1"/>
        <end position="24"/>
    </location>
</feature>
<dbReference type="EMBL" id="CH916370">
    <property type="protein sequence ID" value="EDW00058.1"/>
    <property type="molecule type" value="Genomic_DNA"/>
</dbReference>